<feature type="domain" description="Acyltransferase 3" evidence="2">
    <location>
        <begin position="4"/>
        <end position="344"/>
    </location>
</feature>
<keyword evidence="3" id="KW-0012">Acyltransferase</keyword>
<organism evidence="3 4">
    <name type="scientific">Actinomyces israelii</name>
    <dbReference type="NCBI Taxonomy" id="1659"/>
    <lineage>
        <taxon>Bacteria</taxon>
        <taxon>Bacillati</taxon>
        <taxon>Actinomycetota</taxon>
        <taxon>Actinomycetes</taxon>
        <taxon>Actinomycetales</taxon>
        <taxon>Actinomycetaceae</taxon>
        <taxon>Actinomyces</taxon>
    </lineage>
</organism>
<feature type="transmembrane region" description="Helical" evidence="1">
    <location>
        <begin position="75"/>
        <end position="91"/>
    </location>
</feature>
<feature type="transmembrane region" description="Helical" evidence="1">
    <location>
        <begin position="165"/>
        <end position="182"/>
    </location>
</feature>
<reference evidence="3" key="1">
    <citation type="submission" date="2022-10" db="EMBL/GenBank/DDBJ databases">
        <title>Genome sequence of Actinomyces israelii ATCC 10048.</title>
        <authorList>
            <person name="Watt R.M."/>
            <person name="Tong W.M."/>
        </authorList>
    </citation>
    <scope>NUCLEOTIDE SEQUENCE</scope>
    <source>
        <strain evidence="3">ATCC 10048</strain>
    </source>
</reference>
<feature type="transmembrane region" description="Helical" evidence="1">
    <location>
        <begin position="326"/>
        <end position="346"/>
    </location>
</feature>
<name>A0ABT4I8G6_9ACTO</name>
<evidence type="ECO:0000256" key="1">
    <source>
        <dbReference type="SAM" id="Phobius"/>
    </source>
</evidence>
<gene>
    <name evidence="3" type="ORF">OHJ16_08205</name>
</gene>
<comment type="caution">
    <text evidence="3">The sequence shown here is derived from an EMBL/GenBank/DDBJ whole genome shotgun (WGS) entry which is preliminary data.</text>
</comment>
<dbReference type="Proteomes" id="UP001072034">
    <property type="component" value="Unassembled WGS sequence"/>
</dbReference>
<sequence length="363" mass="40811">MRLDSLTGLRWWAAFAVFCYHMMSFAPVPGLGAVARFGNHGVAFFFLLSGFVLTWSAGISSTTVANFYWRRFARIYPAHVLALLVAVPVFYSATSVTPDPSRFWVKPFAVVPLLLSLTLLQSWFKEPSIRFAGNPAAWTLGVEAFFYALHPWLSRLLARVSRRGALLALGAVTAVVVLHRVVVIRDPSGLLADLPIPVARLEEFVMGMVVARLVQLGAGRRIRPWMGYTTIAVFVTWSALSRRYGWADPWSVWARNLELQILAVLFALTILGVANNDLARRRSWLRHRVLVTLGTWSFAFYLVHATVMYAVSGAVGLRPMSVENLWWYPVVFAAALATAWALYRFVEHPVERRLRHWGNAHLG</sequence>
<keyword evidence="4" id="KW-1185">Reference proteome</keyword>
<keyword evidence="1" id="KW-0472">Membrane</keyword>
<evidence type="ECO:0000259" key="2">
    <source>
        <dbReference type="Pfam" id="PF01757"/>
    </source>
</evidence>
<dbReference type="PANTHER" id="PTHR23028:SF53">
    <property type="entry name" value="ACYL_TRANSF_3 DOMAIN-CONTAINING PROTEIN"/>
    <property type="match status" value="1"/>
</dbReference>
<dbReference type="InterPro" id="IPR002656">
    <property type="entry name" value="Acyl_transf_3_dom"/>
</dbReference>
<dbReference type="EMBL" id="JAPTMY010000015">
    <property type="protein sequence ID" value="MCZ0858026.1"/>
    <property type="molecule type" value="Genomic_DNA"/>
</dbReference>
<dbReference type="Pfam" id="PF01757">
    <property type="entry name" value="Acyl_transf_3"/>
    <property type="match status" value="1"/>
</dbReference>
<dbReference type="InterPro" id="IPR050879">
    <property type="entry name" value="Acyltransferase_3"/>
</dbReference>
<dbReference type="GO" id="GO:0016746">
    <property type="term" value="F:acyltransferase activity"/>
    <property type="evidence" value="ECO:0007669"/>
    <property type="project" value="UniProtKB-KW"/>
</dbReference>
<dbReference type="PANTHER" id="PTHR23028">
    <property type="entry name" value="ACETYLTRANSFERASE"/>
    <property type="match status" value="1"/>
</dbReference>
<keyword evidence="3" id="KW-0808">Transferase</keyword>
<accession>A0ABT4I8G6</accession>
<feature type="transmembrane region" description="Helical" evidence="1">
    <location>
        <begin position="103"/>
        <end position="124"/>
    </location>
</feature>
<feature type="transmembrane region" description="Helical" evidence="1">
    <location>
        <begin position="257"/>
        <end position="278"/>
    </location>
</feature>
<feature type="transmembrane region" description="Helical" evidence="1">
    <location>
        <begin position="12"/>
        <end position="35"/>
    </location>
</feature>
<keyword evidence="1" id="KW-1133">Transmembrane helix</keyword>
<dbReference type="RefSeq" id="WP_268917505.1">
    <property type="nucleotide sequence ID" value="NZ_CAJPNG010000004.1"/>
</dbReference>
<evidence type="ECO:0000313" key="4">
    <source>
        <dbReference type="Proteomes" id="UP001072034"/>
    </source>
</evidence>
<evidence type="ECO:0000313" key="3">
    <source>
        <dbReference type="EMBL" id="MCZ0858026.1"/>
    </source>
</evidence>
<feature type="transmembrane region" description="Helical" evidence="1">
    <location>
        <begin position="290"/>
        <end position="311"/>
    </location>
</feature>
<protein>
    <submittedName>
        <fullName evidence="3">Acyltransferase</fullName>
    </submittedName>
</protein>
<keyword evidence="1" id="KW-0812">Transmembrane</keyword>
<feature type="transmembrane region" description="Helical" evidence="1">
    <location>
        <begin position="42"/>
        <end position="69"/>
    </location>
</feature>
<proteinExistence type="predicted"/>